<evidence type="ECO:0000256" key="5">
    <source>
        <dbReference type="ARBA" id="ARBA00023002"/>
    </source>
</evidence>
<evidence type="ECO:0000256" key="9">
    <source>
        <dbReference type="SAM" id="Phobius"/>
    </source>
</evidence>
<dbReference type="InterPro" id="IPR001128">
    <property type="entry name" value="Cyt_P450"/>
</dbReference>
<dbReference type="CDD" id="cd11061">
    <property type="entry name" value="CYP67-like"/>
    <property type="match status" value="1"/>
</dbReference>
<comment type="similarity">
    <text evidence="3">Belongs to the cytochrome P450 family.</text>
</comment>
<dbReference type="GO" id="GO:0004497">
    <property type="term" value="F:monooxygenase activity"/>
    <property type="evidence" value="ECO:0007669"/>
    <property type="project" value="UniProtKB-KW"/>
</dbReference>
<evidence type="ECO:0000256" key="6">
    <source>
        <dbReference type="ARBA" id="ARBA00023004"/>
    </source>
</evidence>
<gene>
    <name evidence="10" type="ORF">A7U60_g6245</name>
</gene>
<evidence type="ECO:0000256" key="8">
    <source>
        <dbReference type="PIRSR" id="PIRSR602401-1"/>
    </source>
</evidence>
<feature type="transmembrane region" description="Helical" evidence="9">
    <location>
        <begin position="37"/>
        <end position="55"/>
    </location>
</feature>
<evidence type="ECO:0000256" key="1">
    <source>
        <dbReference type="ARBA" id="ARBA00001971"/>
    </source>
</evidence>
<comment type="caution">
    <text evidence="10">The sequence shown here is derived from an EMBL/GenBank/DDBJ whole genome shotgun (WGS) entry which is preliminary data.</text>
</comment>
<evidence type="ECO:0000256" key="2">
    <source>
        <dbReference type="ARBA" id="ARBA00005179"/>
    </source>
</evidence>
<dbReference type="EMBL" id="LNZH02000199">
    <property type="protein sequence ID" value="OCB86783.1"/>
    <property type="molecule type" value="Genomic_DNA"/>
</dbReference>
<feature type="transmembrane region" description="Helical" evidence="9">
    <location>
        <begin position="62"/>
        <end position="86"/>
    </location>
</feature>
<feature type="binding site" description="axial binding residue" evidence="8">
    <location>
        <position position="566"/>
    </location>
    <ligand>
        <name>heme</name>
        <dbReference type="ChEBI" id="CHEBI:30413"/>
    </ligand>
    <ligandPart>
        <name>Fe</name>
        <dbReference type="ChEBI" id="CHEBI:18248"/>
    </ligandPart>
</feature>
<dbReference type="PANTHER" id="PTHR24305:SF187">
    <property type="entry name" value="P450, PUTATIVE (EUROFUNG)-RELATED"/>
    <property type="match status" value="1"/>
</dbReference>
<keyword evidence="9" id="KW-0472">Membrane</keyword>
<sequence>MTHPHSLSLGESLLFDVFCALSVHRIYNKYEVDPTRLLPTFFLLVAVPALPYYLLAAHLKSIVLSLFLTYSLFYVTLLSSIVLYRISPMHPLAKYPGPLSLKISKLLPTFFLLVAVPALPYYFLAAHLKSIVLSLFLTYSLFYVTLLSSIVLYRISPMHPLAKYPGPLSLKISKFVAMYHASGGKQYAFFKSLHDTYGPFVRVGPNELSVVDTEAISPILGLDGMRRGPLWDAHCPPGTTRHLLALRNVEQHNERRKLWNHGFTSASMKELQPAVESRVLELVEELGKQASREEETSLDLAQWMASFTYDFMGDMVFGGGFSFMRNGDEVGVRGLLEGTLKVIGLLEHAPWIVGLLRNVAKVSEKGRKYHAFGMRCYDTRKEQGATKRDLFHYITNEDGLERMEVPRDQGLNEIFAAIIAGADTTSTVLGGLFFHLLSNAAVMERLQKEVDSEFPRAEGEPFDAVKLAGMPFLNAVINEALRLQPPLPTSLQRSPLEGSGGKQVAGRFVPENTALYVPLYVLQRDSRYFSPLPNAFIPERWLDTTSGKFISNTSAFIPFSTGPANCVGKNLALLEMRMVVATIIQRFHVKFAEGYDPSKWEEELQDFFVTKVGRLPVIVTLRA</sequence>
<keyword evidence="7 10" id="KW-0503">Monooxygenase</keyword>
<evidence type="ECO:0000256" key="3">
    <source>
        <dbReference type="ARBA" id="ARBA00010617"/>
    </source>
</evidence>
<dbReference type="GO" id="GO:0016705">
    <property type="term" value="F:oxidoreductase activity, acting on paired donors, with incorporation or reduction of molecular oxygen"/>
    <property type="evidence" value="ECO:0007669"/>
    <property type="project" value="InterPro"/>
</dbReference>
<dbReference type="OrthoDB" id="6692864at2759"/>
<feature type="transmembrane region" description="Helical" evidence="9">
    <location>
        <begin position="106"/>
        <end position="124"/>
    </location>
</feature>
<keyword evidence="11" id="KW-1185">Reference proteome</keyword>
<dbReference type="AlphaFoldDB" id="A0A9Q5HVI6"/>
<dbReference type="PRINTS" id="PR00463">
    <property type="entry name" value="EP450I"/>
</dbReference>
<protein>
    <submittedName>
        <fullName evidence="10">High nitrogen upregulated cytochrome P450 monooxygenase 2</fullName>
    </submittedName>
</protein>
<comment type="cofactor">
    <cofactor evidence="1 8">
        <name>heme</name>
        <dbReference type="ChEBI" id="CHEBI:30413"/>
    </cofactor>
</comment>
<dbReference type="Gene3D" id="1.10.630.10">
    <property type="entry name" value="Cytochrome P450"/>
    <property type="match status" value="1"/>
</dbReference>
<dbReference type="PRINTS" id="PR00385">
    <property type="entry name" value="P450"/>
</dbReference>
<keyword evidence="5" id="KW-0560">Oxidoreductase</keyword>
<comment type="pathway">
    <text evidence="2">Secondary metabolite biosynthesis.</text>
</comment>
<dbReference type="InterPro" id="IPR002401">
    <property type="entry name" value="Cyt_P450_E_grp-I"/>
</dbReference>
<dbReference type="GO" id="GO:0020037">
    <property type="term" value="F:heme binding"/>
    <property type="evidence" value="ECO:0007669"/>
    <property type="project" value="InterPro"/>
</dbReference>
<dbReference type="Proteomes" id="UP000757232">
    <property type="component" value="Unassembled WGS sequence"/>
</dbReference>
<accession>A0A9Q5HVI6</accession>
<feature type="transmembrane region" description="Helical" evidence="9">
    <location>
        <begin position="131"/>
        <end position="153"/>
    </location>
</feature>
<keyword evidence="4 8" id="KW-0479">Metal-binding</keyword>
<proteinExistence type="inferred from homology"/>
<evidence type="ECO:0000256" key="7">
    <source>
        <dbReference type="ARBA" id="ARBA00023033"/>
    </source>
</evidence>
<dbReference type="InterPro" id="IPR036396">
    <property type="entry name" value="Cyt_P450_sf"/>
</dbReference>
<keyword evidence="8" id="KW-0349">Heme</keyword>
<dbReference type="Pfam" id="PF00067">
    <property type="entry name" value="p450"/>
    <property type="match status" value="1"/>
</dbReference>
<keyword evidence="9" id="KW-0812">Transmembrane</keyword>
<dbReference type="GO" id="GO:0005506">
    <property type="term" value="F:iron ion binding"/>
    <property type="evidence" value="ECO:0007669"/>
    <property type="project" value="InterPro"/>
</dbReference>
<keyword evidence="9" id="KW-1133">Transmembrane helix</keyword>
<reference evidence="10" key="1">
    <citation type="submission" date="2016-06" db="EMBL/GenBank/DDBJ databases">
        <title>Draft Genome sequence of the fungus Inonotus baumii.</title>
        <authorList>
            <person name="Zhu H."/>
            <person name="Lin W."/>
        </authorList>
    </citation>
    <scope>NUCLEOTIDE SEQUENCE</scope>
    <source>
        <strain evidence="10">821</strain>
    </source>
</reference>
<dbReference type="PANTHER" id="PTHR24305">
    <property type="entry name" value="CYTOCHROME P450"/>
    <property type="match status" value="1"/>
</dbReference>
<name>A0A9Q5HVI6_SANBA</name>
<organism evidence="10 11">
    <name type="scientific">Sanghuangporus baumii</name>
    <name type="common">Phellinus baumii</name>
    <dbReference type="NCBI Taxonomy" id="108892"/>
    <lineage>
        <taxon>Eukaryota</taxon>
        <taxon>Fungi</taxon>
        <taxon>Dikarya</taxon>
        <taxon>Basidiomycota</taxon>
        <taxon>Agaricomycotina</taxon>
        <taxon>Agaricomycetes</taxon>
        <taxon>Hymenochaetales</taxon>
        <taxon>Hymenochaetaceae</taxon>
        <taxon>Sanghuangporus</taxon>
    </lineage>
</organism>
<dbReference type="InterPro" id="IPR050121">
    <property type="entry name" value="Cytochrome_P450_monoxygenase"/>
</dbReference>
<dbReference type="SUPFAM" id="SSF48264">
    <property type="entry name" value="Cytochrome P450"/>
    <property type="match status" value="1"/>
</dbReference>
<evidence type="ECO:0000313" key="10">
    <source>
        <dbReference type="EMBL" id="OCB86783.1"/>
    </source>
</evidence>
<keyword evidence="6 8" id="KW-0408">Iron</keyword>
<evidence type="ECO:0000313" key="11">
    <source>
        <dbReference type="Proteomes" id="UP000757232"/>
    </source>
</evidence>
<evidence type="ECO:0000256" key="4">
    <source>
        <dbReference type="ARBA" id="ARBA00022723"/>
    </source>
</evidence>